<organism evidence="1 2">
    <name type="scientific">Cannabis sativa</name>
    <name type="common">Hemp</name>
    <name type="synonym">Marijuana</name>
    <dbReference type="NCBI Taxonomy" id="3483"/>
    <lineage>
        <taxon>Eukaryota</taxon>
        <taxon>Viridiplantae</taxon>
        <taxon>Streptophyta</taxon>
        <taxon>Embryophyta</taxon>
        <taxon>Tracheophyta</taxon>
        <taxon>Spermatophyta</taxon>
        <taxon>Magnoliopsida</taxon>
        <taxon>eudicotyledons</taxon>
        <taxon>Gunneridae</taxon>
        <taxon>Pentapetalae</taxon>
        <taxon>rosids</taxon>
        <taxon>fabids</taxon>
        <taxon>Rosales</taxon>
        <taxon>Cannabaceae</taxon>
        <taxon>Cannabis</taxon>
    </lineage>
</organism>
<accession>A0A803NT02</accession>
<dbReference type="AlphaFoldDB" id="A0A803NT02"/>
<dbReference type="EnsemblPlants" id="evm.model.02.1272">
    <property type="protein sequence ID" value="cds.evm.model.02.1272"/>
    <property type="gene ID" value="evm.TU.02.1272"/>
</dbReference>
<keyword evidence="2" id="KW-1185">Reference proteome</keyword>
<dbReference type="Gramene" id="evm.model.02.1272">
    <property type="protein sequence ID" value="cds.evm.model.02.1272"/>
    <property type="gene ID" value="evm.TU.02.1272"/>
</dbReference>
<reference evidence="1" key="2">
    <citation type="submission" date="2021-03" db="UniProtKB">
        <authorList>
            <consortium name="EnsemblPlants"/>
        </authorList>
    </citation>
    <scope>IDENTIFICATION</scope>
</reference>
<evidence type="ECO:0000313" key="2">
    <source>
        <dbReference type="Proteomes" id="UP000596661"/>
    </source>
</evidence>
<name>A0A803NT02_CANSA</name>
<proteinExistence type="predicted"/>
<reference evidence="1" key="1">
    <citation type="submission" date="2018-11" db="EMBL/GenBank/DDBJ databases">
        <authorList>
            <person name="Grassa J C."/>
        </authorList>
    </citation>
    <scope>NUCLEOTIDE SEQUENCE [LARGE SCALE GENOMIC DNA]</scope>
</reference>
<dbReference type="Proteomes" id="UP000596661">
    <property type="component" value="Chromosome 2"/>
</dbReference>
<protein>
    <submittedName>
        <fullName evidence="1">Uncharacterized protein</fullName>
    </submittedName>
</protein>
<dbReference type="EMBL" id="UZAU01000170">
    <property type="status" value="NOT_ANNOTATED_CDS"/>
    <property type="molecule type" value="Genomic_DNA"/>
</dbReference>
<evidence type="ECO:0000313" key="1">
    <source>
        <dbReference type="EnsemblPlants" id="cds.evm.model.02.1272"/>
    </source>
</evidence>
<sequence length="242" mass="26974">MNLRSWHHNPPVMKELILAMSNLPKQTKKELQLIGHEFSTSHMKNVPARIPFGCSIDNRQVIARVDCVTTMGCEWPIISVGGGNGNEENGLNCLTNVSGKDGVNARGIPLVRRGVIKDRSRSTIPYRFPNSHLKKLFTPRDTDPDKRRPTAFTSLKESVPPHQKEAIIDSIFERKEKDSIGKVIESLFLRSPKSLGKAQVFLDRVTNRNAQEGSDLMLNVLGVAAAEGDAELKRRLSSAKKR</sequence>